<keyword evidence="6" id="KW-0406">Ion transport</keyword>
<feature type="transmembrane region" description="Helical" evidence="6">
    <location>
        <begin position="216"/>
        <end position="243"/>
    </location>
</feature>
<comment type="similarity">
    <text evidence="6">Belongs to the NhaA Na(+)/H(+) (TC 2.A.33) antiporter family.</text>
</comment>
<evidence type="ECO:0000256" key="4">
    <source>
        <dbReference type="ARBA" id="ARBA00022989"/>
    </source>
</evidence>
<evidence type="ECO:0000256" key="5">
    <source>
        <dbReference type="ARBA" id="ARBA00023136"/>
    </source>
</evidence>
<dbReference type="InterPro" id="IPR023171">
    <property type="entry name" value="Na/H_antiporter_dom_sf"/>
</dbReference>
<organism evidence="7 8">
    <name type="scientific">Parapontixanthobacter aurantiacus</name>
    <dbReference type="NCBI Taxonomy" id="1463599"/>
    <lineage>
        <taxon>Bacteria</taxon>
        <taxon>Pseudomonadati</taxon>
        <taxon>Pseudomonadota</taxon>
        <taxon>Alphaproteobacteria</taxon>
        <taxon>Sphingomonadales</taxon>
        <taxon>Erythrobacteraceae</taxon>
        <taxon>Parapontixanthobacter</taxon>
    </lineage>
</organism>
<keyword evidence="6" id="KW-0813">Transport</keyword>
<dbReference type="GO" id="GO:0005886">
    <property type="term" value="C:plasma membrane"/>
    <property type="evidence" value="ECO:0007669"/>
    <property type="project" value="UniProtKB-SubCell"/>
</dbReference>
<feature type="transmembrane region" description="Helical" evidence="6">
    <location>
        <begin position="296"/>
        <end position="324"/>
    </location>
</feature>
<name>A0A844ZBD6_9SPHN</name>
<feature type="transmembrane region" description="Helical" evidence="6">
    <location>
        <begin position="336"/>
        <end position="358"/>
    </location>
</feature>
<keyword evidence="6" id="KW-0739">Sodium transport</keyword>
<evidence type="ECO:0000313" key="7">
    <source>
        <dbReference type="EMBL" id="MXO84602.1"/>
    </source>
</evidence>
<sequence>MADIRLPIRKIAAPVRALFVSDASAGVLLIMVAAAAMLAANSPFSQEYYQLFYGEWFDEEVFKLNDLHLWINDGLMAIFFFVVGLEVKRELIAGQLSTPEQRRLPVMAAIAGMAVPALIYVSIAGGDSTLIRGWAIPAATDIAFAMGVLGLLGSRVPASLRLFLLTVAIVDDIGAVLVIAAFYTANIKVMWLVISLLVFGVMVAMNRFGVDRIWPYIIVALLLWIAVLFSGVHATIAGVVAALTVPMKRRDGQSLLEKLEHSLAPWSAYLVVPVFGFANAGVDLSDIGLDNLLDPLPLAIAAGLVVGKQLGIFGIIVAAVKLGIAKAPENANWVEIYGVTILCGIGFTMSLFISGLAFPSQFLIDEAKIGILLGSVISAILGFVVLRLTTTHPEEVQEPV</sequence>
<gene>
    <name evidence="6 7" type="primary">nhaA</name>
    <name evidence="7" type="ORF">GRI38_00960</name>
</gene>
<dbReference type="HAMAP" id="MF_01844">
    <property type="entry name" value="NhaA"/>
    <property type="match status" value="1"/>
</dbReference>
<dbReference type="InterPro" id="IPR004670">
    <property type="entry name" value="NhaA"/>
</dbReference>
<keyword evidence="8" id="KW-1185">Reference proteome</keyword>
<dbReference type="GO" id="GO:0006885">
    <property type="term" value="P:regulation of pH"/>
    <property type="evidence" value="ECO:0007669"/>
    <property type="project" value="UniProtKB-UniRule"/>
</dbReference>
<keyword evidence="5 6" id="KW-0472">Membrane</keyword>
<feature type="transmembrane region" description="Helical" evidence="6">
    <location>
        <begin position="131"/>
        <end position="153"/>
    </location>
</feature>
<dbReference type="EMBL" id="WTYW01000001">
    <property type="protein sequence ID" value="MXO84602.1"/>
    <property type="molecule type" value="Genomic_DNA"/>
</dbReference>
<keyword evidence="4 6" id="KW-1133">Transmembrane helix</keyword>
<comment type="function">
    <text evidence="6">Na(+)/H(+) antiporter that extrudes sodium in exchange for external protons.</text>
</comment>
<feature type="transmembrane region" description="Helical" evidence="6">
    <location>
        <begin position="20"/>
        <end position="40"/>
    </location>
</feature>
<protein>
    <recommendedName>
        <fullName evidence="6">Na(+)/H(+) antiporter NhaA</fullName>
    </recommendedName>
    <alternativeName>
        <fullName evidence="6">Sodium/proton antiporter NhaA</fullName>
    </alternativeName>
</protein>
<proteinExistence type="inferred from homology"/>
<keyword evidence="6" id="KW-0915">Sodium</keyword>
<evidence type="ECO:0000256" key="3">
    <source>
        <dbReference type="ARBA" id="ARBA00022692"/>
    </source>
</evidence>
<dbReference type="GO" id="GO:0015385">
    <property type="term" value="F:sodium:proton antiporter activity"/>
    <property type="evidence" value="ECO:0007669"/>
    <property type="project" value="UniProtKB-UniRule"/>
</dbReference>
<keyword evidence="2 6" id="KW-1003">Cell membrane</keyword>
<dbReference type="OrthoDB" id="9808135at2"/>
<feature type="transmembrane region" description="Helical" evidence="6">
    <location>
        <begin position="160"/>
        <end position="183"/>
    </location>
</feature>
<evidence type="ECO:0000256" key="6">
    <source>
        <dbReference type="HAMAP-Rule" id="MF_01844"/>
    </source>
</evidence>
<feature type="transmembrane region" description="Helical" evidence="6">
    <location>
        <begin position="106"/>
        <end position="125"/>
    </location>
</feature>
<dbReference type="Pfam" id="PF06965">
    <property type="entry name" value="Na_H_antiport_1"/>
    <property type="match status" value="1"/>
</dbReference>
<dbReference type="RefSeq" id="WP_160681154.1">
    <property type="nucleotide sequence ID" value="NZ_WTYW01000001.1"/>
</dbReference>
<comment type="caution">
    <text evidence="7">The sequence shown here is derived from an EMBL/GenBank/DDBJ whole genome shotgun (WGS) entry which is preliminary data.</text>
</comment>
<feature type="transmembrane region" description="Helical" evidence="6">
    <location>
        <begin position="67"/>
        <end position="85"/>
    </location>
</feature>
<dbReference type="NCBIfam" id="TIGR00773">
    <property type="entry name" value="NhaA"/>
    <property type="match status" value="1"/>
</dbReference>
<feature type="transmembrane region" description="Helical" evidence="6">
    <location>
        <begin position="370"/>
        <end position="390"/>
    </location>
</feature>
<evidence type="ECO:0000256" key="1">
    <source>
        <dbReference type="ARBA" id="ARBA00004429"/>
    </source>
</evidence>
<dbReference type="Gene3D" id="1.20.1530.10">
    <property type="entry name" value="Na+/H+ antiporter like domain"/>
    <property type="match status" value="1"/>
</dbReference>
<dbReference type="PANTHER" id="PTHR30341">
    <property type="entry name" value="SODIUM ION/PROTON ANTIPORTER NHAA-RELATED"/>
    <property type="match status" value="1"/>
</dbReference>
<dbReference type="AlphaFoldDB" id="A0A844ZBD6"/>
<dbReference type="Proteomes" id="UP000433104">
    <property type="component" value="Unassembled WGS sequence"/>
</dbReference>
<comment type="catalytic activity">
    <reaction evidence="6">
        <text>Na(+)(in) + 2 H(+)(out) = Na(+)(out) + 2 H(+)(in)</text>
        <dbReference type="Rhea" id="RHEA:29251"/>
        <dbReference type="ChEBI" id="CHEBI:15378"/>
        <dbReference type="ChEBI" id="CHEBI:29101"/>
    </reaction>
</comment>
<keyword evidence="3 6" id="KW-0812">Transmembrane</keyword>
<dbReference type="NCBIfam" id="NF007111">
    <property type="entry name" value="PRK09560.1"/>
    <property type="match status" value="1"/>
</dbReference>
<keyword evidence="6" id="KW-0050">Antiport</keyword>
<evidence type="ECO:0000313" key="8">
    <source>
        <dbReference type="Proteomes" id="UP000433104"/>
    </source>
</evidence>
<accession>A0A844ZBD6</accession>
<feature type="transmembrane region" description="Helical" evidence="6">
    <location>
        <begin position="189"/>
        <end position="209"/>
    </location>
</feature>
<evidence type="ECO:0000256" key="2">
    <source>
        <dbReference type="ARBA" id="ARBA00022475"/>
    </source>
</evidence>
<dbReference type="PANTHER" id="PTHR30341:SF0">
    <property type="entry name" value="NA(+)_H(+) ANTIPORTER NHAA"/>
    <property type="match status" value="1"/>
</dbReference>
<reference evidence="7 8" key="1">
    <citation type="submission" date="2019-12" db="EMBL/GenBank/DDBJ databases">
        <title>Genomic-based taxomic classification of the family Erythrobacteraceae.</title>
        <authorList>
            <person name="Xu L."/>
        </authorList>
    </citation>
    <scope>NUCLEOTIDE SEQUENCE [LARGE SCALE GENOMIC DNA]</scope>
    <source>
        <strain evidence="7 8">MCCC 1A09962</strain>
    </source>
</reference>
<dbReference type="NCBIfam" id="NF007112">
    <property type="entry name" value="PRK09561.1"/>
    <property type="match status" value="1"/>
</dbReference>
<comment type="subcellular location">
    <subcellularLocation>
        <location evidence="1">Cell inner membrane</location>
        <topology evidence="1">Multi-pass membrane protein</topology>
    </subcellularLocation>
    <subcellularLocation>
        <location evidence="6">Cell membrane</location>
        <topology evidence="6">Multi-pass membrane protein</topology>
    </subcellularLocation>
</comment>